<keyword evidence="10" id="KW-1185">Reference proteome</keyword>
<evidence type="ECO:0000256" key="1">
    <source>
        <dbReference type="ARBA" id="ARBA00004170"/>
    </source>
</evidence>
<dbReference type="CDD" id="cd04433">
    <property type="entry name" value="AFD_class_I"/>
    <property type="match status" value="1"/>
</dbReference>
<evidence type="ECO:0000256" key="4">
    <source>
        <dbReference type="ARBA" id="ARBA00026121"/>
    </source>
</evidence>
<keyword evidence="3" id="KW-0436">Ligase</keyword>
<sequence length="550" mass="56923">MTVVFDDLLPGELRRSWAVDGTCPDLDLYSLYRARQIADLHRTAIVDAKGGLCYTALDRKARCLAAGLAGLGVSAGDVVGVQLPNSRNAVVADLALAGLGAVALPFPAGRGGREAASLLGRSQAVAVIAATEHRGHRHAADLLALTAELPALRHVIAAGPDDAPEGAVPLTALLRTDPKAFVPARPHPDSVARILVSSGSEAEPKMVAYSHNALAGGRGNFLGSLIPDGQPPRCLFLVPLASSFGSNGTAVTLARHGGTLVLLDHFTPDAALAALAAHEPTHVVGVPTMIRMMLDRIAEGTDLVFTPPTALLVGGSPLDATTAEEAQRVFGCPVVNVYGSADGVNCHTGLAGGMAPADDGPGIAVGRSDPRVADIRIAVPGAGEMREAPGGTAGEIVARGPMSPLRYVAAPELDARYRTPDGWVRTGDLGVLDEDGTLRVVGRLKDVVIRGGQNISPAEAELELAAHPDVRDVVCIGVPDPLMGERLAACVVPRGGRTLSLDALCAHLSERGLERRKHPERLLVVDQLPLTPAGKPDRGRLRELLAAGGS</sequence>
<dbReference type="PANTHER" id="PTHR43767">
    <property type="entry name" value="LONG-CHAIN-FATTY-ACID--COA LIGASE"/>
    <property type="match status" value="1"/>
</dbReference>
<organism evidence="9 10">
    <name type="scientific">Streptomyces synnematoformans</name>
    <dbReference type="NCBI Taxonomy" id="415721"/>
    <lineage>
        <taxon>Bacteria</taxon>
        <taxon>Bacillati</taxon>
        <taxon>Actinomycetota</taxon>
        <taxon>Actinomycetes</taxon>
        <taxon>Kitasatosporales</taxon>
        <taxon>Streptomycetaceae</taxon>
        <taxon>Streptomyces</taxon>
    </lineage>
</organism>
<reference evidence="9 10" key="1">
    <citation type="journal article" date="2019" name="Int. J. Syst. Evol. Microbiol.">
        <title>The Global Catalogue of Microorganisms (GCM) 10K type strain sequencing project: providing services to taxonomists for standard genome sequencing and annotation.</title>
        <authorList>
            <consortium name="The Broad Institute Genomics Platform"/>
            <consortium name="The Broad Institute Genome Sequencing Center for Infectious Disease"/>
            <person name="Wu L."/>
            <person name="Ma J."/>
        </authorList>
    </citation>
    <scope>NUCLEOTIDE SEQUENCE [LARGE SCALE GENOMIC DNA]</scope>
    <source>
        <strain evidence="9 10">JCM 15481</strain>
    </source>
</reference>
<dbReference type="InterPro" id="IPR050237">
    <property type="entry name" value="ATP-dep_AMP-bd_enzyme"/>
</dbReference>
<dbReference type="Gene3D" id="3.30.300.30">
    <property type="match status" value="1"/>
</dbReference>
<gene>
    <name evidence="9" type="ORF">GCM10009802_01570</name>
</gene>
<dbReference type="InterPro" id="IPR000873">
    <property type="entry name" value="AMP-dep_synth/lig_dom"/>
</dbReference>
<proteinExistence type="predicted"/>
<dbReference type="Pfam" id="PF13193">
    <property type="entry name" value="AMP-binding_C"/>
    <property type="match status" value="1"/>
</dbReference>
<evidence type="ECO:0000259" key="7">
    <source>
        <dbReference type="Pfam" id="PF00501"/>
    </source>
</evidence>
<dbReference type="Proteomes" id="UP001500443">
    <property type="component" value="Unassembled WGS sequence"/>
</dbReference>
<evidence type="ECO:0000256" key="2">
    <source>
        <dbReference type="ARBA" id="ARBA00005005"/>
    </source>
</evidence>
<evidence type="ECO:0000313" key="10">
    <source>
        <dbReference type="Proteomes" id="UP001500443"/>
    </source>
</evidence>
<dbReference type="InterPro" id="IPR042099">
    <property type="entry name" value="ANL_N_sf"/>
</dbReference>
<accession>A0ABN2X970</accession>
<evidence type="ECO:0000256" key="3">
    <source>
        <dbReference type="ARBA" id="ARBA00022598"/>
    </source>
</evidence>
<comment type="pathway">
    <text evidence="2">Lipid metabolism; fatty acid beta-oxidation.</text>
</comment>
<evidence type="ECO:0000259" key="8">
    <source>
        <dbReference type="Pfam" id="PF13193"/>
    </source>
</evidence>
<evidence type="ECO:0000256" key="5">
    <source>
        <dbReference type="ARBA" id="ARBA00039545"/>
    </source>
</evidence>
<name>A0ABN2X970_9ACTN</name>
<comment type="subcellular location">
    <subcellularLocation>
        <location evidence="1">Membrane</location>
        <topology evidence="1">Peripheral membrane protein</topology>
    </subcellularLocation>
</comment>
<evidence type="ECO:0000256" key="6">
    <source>
        <dbReference type="ARBA" id="ARBA00042773"/>
    </source>
</evidence>
<feature type="domain" description="AMP-binding enzyme C-terminal" evidence="8">
    <location>
        <begin position="461"/>
        <end position="535"/>
    </location>
</feature>
<dbReference type="Pfam" id="PF00501">
    <property type="entry name" value="AMP-binding"/>
    <property type="match status" value="1"/>
</dbReference>
<dbReference type="SUPFAM" id="SSF56801">
    <property type="entry name" value="Acetyl-CoA synthetase-like"/>
    <property type="match status" value="1"/>
</dbReference>
<dbReference type="InterPro" id="IPR025110">
    <property type="entry name" value="AMP-bd_C"/>
</dbReference>
<comment type="caution">
    <text evidence="9">The sequence shown here is derived from an EMBL/GenBank/DDBJ whole genome shotgun (WGS) entry which is preliminary data.</text>
</comment>
<dbReference type="RefSeq" id="WP_344286727.1">
    <property type="nucleotide sequence ID" value="NZ_BAAAPF010000002.1"/>
</dbReference>
<feature type="domain" description="AMP-dependent synthetase/ligase" evidence="7">
    <location>
        <begin position="41"/>
        <end position="402"/>
    </location>
</feature>
<evidence type="ECO:0000313" key="9">
    <source>
        <dbReference type="EMBL" id="GAA2106921.1"/>
    </source>
</evidence>
<dbReference type="EMBL" id="BAAAPF010000002">
    <property type="protein sequence ID" value="GAA2106921.1"/>
    <property type="molecule type" value="Genomic_DNA"/>
</dbReference>
<dbReference type="InterPro" id="IPR045851">
    <property type="entry name" value="AMP-bd_C_sf"/>
</dbReference>
<dbReference type="EC" id="6.2.1.3" evidence="4"/>
<dbReference type="PANTHER" id="PTHR43767:SF8">
    <property type="entry name" value="LONG-CHAIN-FATTY-ACID--COA LIGASE"/>
    <property type="match status" value="1"/>
</dbReference>
<protein>
    <recommendedName>
        <fullName evidence="5">Long-chain-fatty-acid--CoA ligase</fullName>
        <ecNumber evidence="4">6.2.1.3</ecNumber>
    </recommendedName>
    <alternativeName>
        <fullName evidence="6">Long-chain acyl-CoA synthetase</fullName>
    </alternativeName>
</protein>
<dbReference type="Gene3D" id="3.40.50.12780">
    <property type="entry name" value="N-terminal domain of ligase-like"/>
    <property type="match status" value="1"/>
</dbReference>